<keyword evidence="1" id="KW-0812">Transmembrane</keyword>
<keyword evidence="3" id="KW-1185">Reference proteome</keyword>
<accession>A0A918QDS0</accession>
<evidence type="ECO:0000313" key="2">
    <source>
        <dbReference type="EMBL" id="GGZ39774.1"/>
    </source>
</evidence>
<keyword evidence="1" id="KW-1133">Transmembrane helix</keyword>
<dbReference type="EMBL" id="BMWX01000009">
    <property type="protein sequence ID" value="GGZ39774.1"/>
    <property type="molecule type" value="Genomic_DNA"/>
</dbReference>
<dbReference type="Proteomes" id="UP000619457">
    <property type="component" value="Unassembled WGS sequence"/>
</dbReference>
<keyword evidence="1" id="KW-0472">Membrane</keyword>
<dbReference type="RefSeq" id="WP_018476049.1">
    <property type="nucleotide sequence ID" value="NZ_BMWX01000009.1"/>
</dbReference>
<comment type="caution">
    <text evidence="2">The sequence shown here is derived from an EMBL/GenBank/DDBJ whole genome shotgun (WGS) entry which is preliminary data.</text>
</comment>
<reference evidence="2" key="1">
    <citation type="journal article" date="2014" name="Int. J. Syst. Evol. Microbiol.">
        <title>Complete genome sequence of Corynebacterium casei LMG S-19264T (=DSM 44701T), isolated from a smear-ripened cheese.</title>
        <authorList>
            <consortium name="US DOE Joint Genome Institute (JGI-PGF)"/>
            <person name="Walter F."/>
            <person name="Albersmeier A."/>
            <person name="Kalinowski J."/>
            <person name="Ruckert C."/>
        </authorList>
    </citation>
    <scope>NUCLEOTIDE SEQUENCE</scope>
    <source>
        <strain evidence="2">KCTC 12368</strain>
    </source>
</reference>
<proteinExistence type="predicted"/>
<feature type="transmembrane region" description="Helical" evidence="1">
    <location>
        <begin position="12"/>
        <end position="29"/>
    </location>
</feature>
<sequence length="139" mass="16058">MKLNKFMKTSTLFYVIVTIVIGLAIWMVIDAGSQPGLGDIKVEFEEKASYRNENNTGPVQRIYAVWMAEADWDEMKRYGELMPHTKYGNTKVFFFLDKNNTPTKVFPDEPYYDASLAPYCVAIFEKKAMGEEAFRQLDK</sequence>
<reference evidence="2" key="2">
    <citation type="submission" date="2020-09" db="EMBL/GenBank/DDBJ databases">
        <authorList>
            <person name="Sun Q."/>
            <person name="Kim S."/>
        </authorList>
    </citation>
    <scope>NUCLEOTIDE SEQUENCE</scope>
    <source>
        <strain evidence="2">KCTC 12368</strain>
    </source>
</reference>
<gene>
    <name evidence="2" type="ORF">GCM10007049_36440</name>
</gene>
<name>A0A918QDS0_9BACT</name>
<dbReference type="AlphaFoldDB" id="A0A918QDS0"/>
<evidence type="ECO:0000256" key="1">
    <source>
        <dbReference type="SAM" id="Phobius"/>
    </source>
</evidence>
<evidence type="ECO:0000313" key="3">
    <source>
        <dbReference type="Proteomes" id="UP000619457"/>
    </source>
</evidence>
<organism evidence="2 3">
    <name type="scientific">Echinicola pacifica</name>
    <dbReference type="NCBI Taxonomy" id="346377"/>
    <lineage>
        <taxon>Bacteria</taxon>
        <taxon>Pseudomonadati</taxon>
        <taxon>Bacteroidota</taxon>
        <taxon>Cytophagia</taxon>
        <taxon>Cytophagales</taxon>
        <taxon>Cyclobacteriaceae</taxon>
        <taxon>Echinicola</taxon>
    </lineage>
</organism>
<protein>
    <submittedName>
        <fullName evidence="2">Uncharacterized protein</fullName>
    </submittedName>
</protein>